<dbReference type="InterPro" id="IPR005905">
    <property type="entry name" value="D_ala_D_ala"/>
</dbReference>
<dbReference type="PROSITE" id="PS50975">
    <property type="entry name" value="ATP_GRASP"/>
    <property type="match status" value="1"/>
</dbReference>
<feature type="binding site" evidence="12">
    <location>
        <position position="282"/>
    </location>
    <ligand>
        <name>Mg(2+)</name>
        <dbReference type="ChEBI" id="CHEBI:18420"/>
        <label>1</label>
    </ligand>
</feature>
<dbReference type="GO" id="GO:0005524">
    <property type="term" value="F:ATP binding"/>
    <property type="evidence" value="ECO:0007669"/>
    <property type="project" value="UniProtKB-UniRule"/>
</dbReference>
<feature type="binding site" evidence="12">
    <location>
        <position position="282"/>
    </location>
    <ligand>
        <name>Mg(2+)</name>
        <dbReference type="ChEBI" id="CHEBI:18420"/>
        <label>2</label>
    </ligand>
</feature>
<feature type="active site" evidence="11">
    <location>
        <position position="16"/>
    </location>
</feature>
<dbReference type="PIRSF" id="PIRSF039102">
    <property type="entry name" value="Ddl/VanB"/>
    <property type="match status" value="1"/>
</dbReference>
<dbReference type="Gene3D" id="3.30.1490.20">
    <property type="entry name" value="ATP-grasp fold, A domain"/>
    <property type="match status" value="1"/>
</dbReference>
<dbReference type="GO" id="GO:0046872">
    <property type="term" value="F:metal ion binding"/>
    <property type="evidence" value="ECO:0007669"/>
    <property type="project" value="UniProtKB-KW"/>
</dbReference>
<dbReference type="SUPFAM" id="SSF52440">
    <property type="entry name" value="PreATP-grasp domain"/>
    <property type="match status" value="1"/>
</dbReference>
<comment type="catalytic activity">
    <reaction evidence="10">
        <text>2 D-alanine + ATP = D-alanyl-D-alanine + ADP + phosphate + H(+)</text>
        <dbReference type="Rhea" id="RHEA:11224"/>
        <dbReference type="ChEBI" id="CHEBI:15378"/>
        <dbReference type="ChEBI" id="CHEBI:30616"/>
        <dbReference type="ChEBI" id="CHEBI:43474"/>
        <dbReference type="ChEBI" id="CHEBI:57416"/>
        <dbReference type="ChEBI" id="CHEBI:57822"/>
        <dbReference type="ChEBI" id="CHEBI:456216"/>
        <dbReference type="EC" id="6.3.2.4"/>
    </reaction>
</comment>
<evidence type="ECO:0000256" key="7">
    <source>
        <dbReference type="ARBA" id="ARBA00022960"/>
    </source>
</evidence>
<organism evidence="15 16">
    <name type="scientific">Candidatus Giovannonibacteria bacterium RIFCSPLOWO2_12_FULL_44_15</name>
    <dbReference type="NCBI Taxonomy" id="1798364"/>
    <lineage>
        <taxon>Bacteria</taxon>
        <taxon>Candidatus Giovannoniibacteriota</taxon>
    </lineage>
</organism>
<feature type="binding site" evidence="12">
    <location>
        <position position="284"/>
    </location>
    <ligand>
        <name>Mg(2+)</name>
        <dbReference type="ChEBI" id="CHEBI:18420"/>
        <label>2</label>
    </ligand>
</feature>
<dbReference type="GO" id="GO:0005737">
    <property type="term" value="C:cytoplasm"/>
    <property type="evidence" value="ECO:0007669"/>
    <property type="project" value="UniProtKB-SubCell"/>
</dbReference>
<keyword evidence="4 10" id="KW-0436">Ligase</keyword>
<dbReference type="InterPro" id="IPR016185">
    <property type="entry name" value="PreATP-grasp_dom_sf"/>
</dbReference>
<evidence type="ECO:0000256" key="10">
    <source>
        <dbReference type="HAMAP-Rule" id="MF_00047"/>
    </source>
</evidence>
<dbReference type="PANTHER" id="PTHR23132">
    <property type="entry name" value="D-ALANINE--D-ALANINE LIGASE"/>
    <property type="match status" value="1"/>
</dbReference>
<comment type="subcellular location">
    <subcellularLocation>
        <location evidence="1 10">Cytoplasm</location>
    </subcellularLocation>
</comment>
<dbReference type="PANTHER" id="PTHR23132:SF23">
    <property type="entry name" value="D-ALANINE--D-ALANINE LIGASE B"/>
    <property type="match status" value="1"/>
</dbReference>
<dbReference type="HAMAP" id="MF_00047">
    <property type="entry name" value="Dala_Dala_lig"/>
    <property type="match status" value="1"/>
</dbReference>
<dbReference type="STRING" id="1798364.A3G54_01500"/>
<evidence type="ECO:0000256" key="11">
    <source>
        <dbReference type="PIRSR" id="PIRSR039102-1"/>
    </source>
</evidence>
<evidence type="ECO:0000256" key="1">
    <source>
        <dbReference type="ARBA" id="ARBA00004496"/>
    </source>
</evidence>
<keyword evidence="12" id="KW-0460">Magnesium</keyword>
<keyword evidence="7 10" id="KW-0133">Cell shape</keyword>
<gene>
    <name evidence="10" type="primary">ddl</name>
    <name evidence="15" type="ORF">A3G54_01500</name>
</gene>
<keyword evidence="3 10" id="KW-0963">Cytoplasm</keyword>
<keyword evidence="12" id="KW-0479">Metal-binding</keyword>
<evidence type="ECO:0000256" key="9">
    <source>
        <dbReference type="ARBA" id="ARBA00023316"/>
    </source>
</evidence>
<keyword evidence="6 13" id="KW-0067">ATP-binding</keyword>
<dbReference type="Proteomes" id="UP000178894">
    <property type="component" value="Unassembled WGS sequence"/>
</dbReference>
<feature type="active site" evidence="11">
    <location>
        <position position="293"/>
    </location>
</feature>
<evidence type="ECO:0000256" key="5">
    <source>
        <dbReference type="ARBA" id="ARBA00022741"/>
    </source>
</evidence>
<dbReference type="AlphaFoldDB" id="A0A1F5Y088"/>
<keyword evidence="5 13" id="KW-0547">Nucleotide-binding</keyword>
<proteinExistence type="inferred from homology"/>
<feature type="domain" description="ATP-grasp" evidence="14">
    <location>
        <begin position="111"/>
        <end position="315"/>
    </location>
</feature>
<keyword evidence="8 10" id="KW-0573">Peptidoglycan synthesis</keyword>
<dbReference type="PROSITE" id="PS00844">
    <property type="entry name" value="DALA_DALA_LIGASE_2"/>
    <property type="match status" value="1"/>
</dbReference>
<evidence type="ECO:0000313" key="16">
    <source>
        <dbReference type="Proteomes" id="UP000178894"/>
    </source>
</evidence>
<comment type="cofactor">
    <cofactor evidence="12">
        <name>Mg(2+)</name>
        <dbReference type="ChEBI" id="CHEBI:18420"/>
    </cofactor>
    <cofactor evidence="12">
        <name>Mn(2+)</name>
        <dbReference type="ChEBI" id="CHEBI:29035"/>
    </cofactor>
    <text evidence="12">Binds 2 magnesium or manganese ions per subunit.</text>
</comment>
<evidence type="ECO:0000259" key="14">
    <source>
        <dbReference type="PROSITE" id="PS50975"/>
    </source>
</evidence>
<dbReference type="Pfam" id="PF07478">
    <property type="entry name" value="Dala_Dala_lig_C"/>
    <property type="match status" value="1"/>
</dbReference>
<comment type="pathway">
    <text evidence="10">Cell wall biogenesis; peptidoglycan biosynthesis.</text>
</comment>
<dbReference type="Gene3D" id="3.30.470.20">
    <property type="entry name" value="ATP-grasp fold, B domain"/>
    <property type="match status" value="1"/>
</dbReference>
<evidence type="ECO:0000256" key="13">
    <source>
        <dbReference type="PROSITE-ProRule" id="PRU00409"/>
    </source>
</evidence>
<evidence type="ECO:0000256" key="8">
    <source>
        <dbReference type="ARBA" id="ARBA00022984"/>
    </source>
</evidence>
<dbReference type="InterPro" id="IPR011095">
    <property type="entry name" value="Dala_Dala_lig_C"/>
</dbReference>
<keyword evidence="9 10" id="KW-0961">Cell wall biogenesis/degradation</keyword>
<dbReference type="Pfam" id="PF01820">
    <property type="entry name" value="Dala_Dala_lig_N"/>
    <property type="match status" value="2"/>
</dbReference>
<evidence type="ECO:0000313" key="15">
    <source>
        <dbReference type="EMBL" id="OGF93261.1"/>
    </source>
</evidence>
<dbReference type="InterPro" id="IPR000291">
    <property type="entry name" value="D-Ala_lig_Van_CS"/>
</dbReference>
<evidence type="ECO:0000256" key="3">
    <source>
        <dbReference type="ARBA" id="ARBA00022490"/>
    </source>
</evidence>
<dbReference type="EMBL" id="MFIQ01000026">
    <property type="protein sequence ID" value="OGF93261.1"/>
    <property type="molecule type" value="Genomic_DNA"/>
</dbReference>
<evidence type="ECO:0000256" key="12">
    <source>
        <dbReference type="PIRSR" id="PIRSR039102-3"/>
    </source>
</evidence>
<dbReference type="SUPFAM" id="SSF56059">
    <property type="entry name" value="Glutathione synthetase ATP-binding domain-like"/>
    <property type="match status" value="1"/>
</dbReference>
<feature type="binding site" evidence="12">
    <location>
        <position position="270"/>
    </location>
    <ligand>
        <name>Mg(2+)</name>
        <dbReference type="ChEBI" id="CHEBI:18420"/>
        <label>1</label>
    </ligand>
</feature>
<dbReference type="Gene3D" id="3.40.50.20">
    <property type="match status" value="2"/>
</dbReference>
<sequence length="320" mass="35143">MAKIRVAILRGGPSAEYEISLLTGESVLKFLPKDKYQAHDVLISKDGAWHMDGFPMEPAKIFRKVDAVFNALHGEYGEDGQVQQILEGHKIPYTGSGILSSAISMKKYLAKDIYKNAGLKTPRGLTVKKSANIKDSVRDINETLFPPWIIKPAGRGSSVGVAIAKVVSDIPSALEKAFSYDDEALAEEFIAGKEATAGVLENFRGKKYYALPVIEIIPPEGNFFNYKVKYSGETKEICPAHFESKISEEIQNMAVIAHEALGLRHYSRSDFIISPRGIYILETNTLPGLTSESLLPKASEAVGLTFPNFLDHLVSLALLQ</sequence>
<keyword evidence="12" id="KW-0464">Manganese</keyword>
<dbReference type="GO" id="GO:0009252">
    <property type="term" value="P:peptidoglycan biosynthetic process"/>
    <property type="evidence" value="ECO:0007669"/>
    <property type="project" value="UniProtKB-UniRule"/>
</dbReference>
<evidence type="ECO:0000256" key="6">
    <source>
        <dbReference type="ARBA" id="ARBA00022840"/>
    </source>
</evidence>
<dbReference type="InterPro" id="IPR011127">
    <property type="entry name" value="Dala_Dala_lig_N"/>
</dbReference>
<dbReference type="EC" id="6.3.2.4" evidence="10"/>
<name>A0A1F5Y088_9BACT</name>
<accession>A0A1F5Y088</accession>
<evidence type="ECO:0000256" key="4">
    <source>
        <dbReference type="ARBA" id="ARBA00022598"/>
    </source>
</evidence>
<comment type="function">
    <text evidence="10">Cell wall formation.</text>
</comment>
<protein>
    <recommendedName>
        <fullName evidence="10">D-alanine--D-alanine ligase</fullName>
        <ecNumber evidence="10">6.3.2.4</ecNumber>
    </recommendedName>
    <alternativeName>
        <fullName evidence="10">D-Ala-D-Ala ligase</fullName>
    </alternativeName>
    <alternativeName>
        <fullName evidence="10">D-alanylalanine synthetase</fullName>
    </alternativeName>
</protein>
<dbReference type="UniPathway" id="UPA00219"/>
<dbReference type="GO" id="GO:0008360">
    <property type="term" value="P:regulation of cell shape"/>
    <property type="evidence" value="ECO:0007669"/>
    <property type="project" value="UniProtKB-KW"/>
</dbReference>
<evidence type="ECO:0000256" key="2">
    <source>
        <dbReference type="ARBA" id="ARBA00010871"/>
    </source>
</evidence>
<dbReference type="GO" id="GO:0071555">
    <property type="term" value="P:cell wall organization"/>
    <property type="evidence" value="ECO:0007669"/>
    <property type="project" value="UniProtKB-KW"/>
</dbReference>
<dbReference type="NCBIfam" id="TIGR01205">
    <property type="entry name" value="D_ala_D_alaTIGR"/>
    <property type="match status" value="1"/>
</dbReference>
<reference evidence="15 16" key="1">
    <citation type="journal article" date="2016" name="Nat. Commun.">
        <title>Thousands of microbial genomes shed light on interconnected biogeochemical processes in an aquifer system.</title>
        <authorList>
            <person name="Anantharaman K."/>
            <person name="Brown C.T."/>
            <person name="Hug L.A."/>
            <person name="Sharon I."/>
            <person name="Castelle C.J."/>
            <person name="Probst A.J."/>
            <person name="Thomas B.C."/>
            <person name="Singh A."/>
            <person name="Wilkins M.J."/>
            <person name="Karaoz U."/>
            <person name="Brodie E.L."/>
            <person name="Williams K.H."/>
            <person name="Hubbard S.S."/>
            <person name="Banfield J.F."/>
        </authorList>
    </citation>
    <scope>NUCLEOTIDE SEQUENCE [LARGE SCALE GENOMIC DNA]</scope>
</reference>
<dbReference type="GO" id="GO:0008716">
    <property type="term" value="F:D-alanine-D-alanine ligase activity"/>
    <property type="evidence" value="ECO:0007669"/>
    <property type="project" value="UniProtKB-UniRule"/>
</dbReference>
<comment type="caution">
    <text evidence="15">The sequence shown here is derived from an EMBL/GenBank/DDBJ whole genome shotgun (WGS) entry which is preliminary data.</text>
</comment>
<comment type="similarity">
    <text evidence="2 10">Belongs to the D-alanine--D-alanine ligase family.</text>
</comment>
<feature type="active site" evidence="11">
    <location>
        <position position="157"/>
    </location>
</feature>
<dbReference type="InterPro" id="IPR013815">
    <property type="entry name" value="ATP_grasp_subdomain_1"/>
</dbReference>
<dbReference type="InterPro" id="IPR011761">
    <property type="entry name" value="ATP-grasp"/>
</dbReference>
<dbReference type="NCBIfam" id="NF002378">
    <property type="entry name" value="PRK01372.1"/>
    <property type="match status" value="1"/>
</dbReference>